<keyword evidence="3 4" id="KW-0472">Membrane</keyword>
<dbReference type="InterPro" id="IPR011701">
    <property type="entry name" value="MFS"/>
</dbReference>
<evidence type="ECO:0000313" key="6">
    <source>
        <dbReference type="Proteomes" id="UP000194841"/>
    </source>
</evidence>
<evidence type="ECO:0000256" key="3">
    <source>
        <dbReference type="ARBA" id="ARBA00023136"/>
    </source>
</evidence>
<protein>
    <submittedName>
        <fullName evidence="5">MFS transporter</fullName>
    </submittedName>
</protein>
<dbReference type="Proteomes" id="UP000194841">
    <property type="component" value="Unassembled WGS sequence"/>
</dbReference>
<keyword evidence="1 4" id="KW-0812">Transmembrane</keyword>
<feature type="transmembrane region" description="Helical" evidence="4">
    <location>
        <begin position="281"/>
        <end position="302"/>
    </location>
</feature>
<feature type="transmembrane region" description="Helical" evidence="4">
    <location>
        <begin position="12"/>
        <end position="33"/>
    </location>
</feature>
<evidence type="ECO:0000313" key="5">
    <source>
        <dbReference type="EMBL" id="OUL59132.1"/>
    </source>
</evidence>
<dbReference type="SUPFAM" id="SSF103473">
    <property type="entry name" value="MFS general substrate transporter"/>
    <property type="match status" value="1"/>
</dbReference>
<feature type="transmembrane region" description="Helical" evidence="4">
    <location>
        <begin position="39"/>
        <end position="60"/>
    </location>
</feature>
<gene>
    <name evidence="5" type="ORF">B1199_02310</name>
</gene>
<dbReference type="InterPro" id="IPR036259">
    <property type="entry name" value="MFS_trans_sf"/>
</dbReference>
<accession>A0A244CU27</accession>
<proteinExistence type="predicted"/>
<dbReference type="PANTHER" id="PTHR23547">
    <property type="entry name" value="MAJOR FACILITATOR SUPERFAMILY DOMAIN, GENERAL SUBSTRATE TRANSPORTER"/>
    <property type="match status" value="1"/>
</dbReference>
<dbReference type="Gene3D" id="1.20.1250.20">
    <property type="entry name" value="MFS general substrate transporter like domains"/>
    <property type="match status" value="2"/>
</dbReference>
<dbReference type="PANTHER" id="PTHR23547:SF1">
    <property type="entry name" value="MAJOR FACILITATOR SUPERFAMILY MFS_1"/>
    <property type="match status" value="1"/>
</dbReference>
<dbReference type="AlphaFoldDB" id="A0A244CU27"/>
<comment type="caution">
    <text evidence="5">The sequence shown here is derived from an EMBL/GenBank/DDBJ whole genome shotgun (WGS) entry which is preliminary data.</text>
</comment>
<dbReference type="GO" id="GO:0022857">
    <property type="term" value="F:transmembrane transporter activity"/>
    <property type="evidence" value="ECO:0007669"/>
    <property type="project" value="InterPro"/>
</dbReference>
<evidence type="ECO:0000256" key="1">
    <source>
        <dbReference type="ARBA" id="ARBA00022692"/>
    </source>
</evidence>
<name>A0A244CU27_PSEDV</name>
<organism evidence="5 6">
    <name type="scientific">Pseudoalteromonas ulvae</name>
    <dbReference type="NCBI Taxonomy" id="107327"/>
    <lineage>
        <taxon>Bacteria</taxon>
        <taxon>Pseudomonadati</taxon>
        <taxon>Pseudomonadota</taxon>
        <taxon>Gammaproteobacteria</taxon>
        <taxon>Alteromonadales</taxon>
        <taxon>Pseudoalteromonadaceae</taxon>
        <taxon>Pseudoalteromonas</taxon>
    </lineage>
</organism>
<feature type="transmembrane region" description="Helical" evidence="4">
    <location>
        <begin position="166"/>
        <end position="187"/>
    </location>
</feature>
<dbReference type="RefSeq" id="WP_086742527.1">
    <property type="nucleotide sequence ID" value="NZ_MWPV01000001.1"/>
</dbReference>
<reference evidence="5 6" key="1">
    <citation type="submission" date="2017-02" db="EMBL/GenBank/DDBJ databases">
        <title>Pseudoalteromonas ulvae TC14 Genome.</title>
        <authorList>
            <person name="Molmeret M."/>
        </authorList>
    </citation>
    <scope>NUCLEOTIDE SEQUENCE [LARGE SCALE GENOMIC DNA]</scope>
    <source>
        <strain evidence="5">TC14</strain>
    </source>
</reference>
<feature type="transmembrane region" description="Helical" evidence="4">
    <location>
        <begin position="372"/>
        <end position="391"/>
    </location>
</feature>
<feature type="transmembrane region" description="Helical" evidence="4">
    <location>
        <begin position="133"/>
        <end position="160"/>
    </location>
</feature>
<dbReference type="Pfam" id="PF07690">
    <property type="entry name" value="MFS_1"/>
    <property type="match status" value="1"/>
</dbReference>
<dbReference type="EMBL" id="MWPV01000001">
    <property type="protein sequence ID" value="OUL59132.1"/>
    <property type="molecule type" value="Genomic_DNA"/>
</dbReference>
<evidence type="ECO:0000256" key="4">
    <source>
        <dbReference type="SAM" id="Phobius"/>
    </source>
</evidence>
<feature type="transmembrane region" description="Helical" evidence="4">
    <location>
        <begin position="241"/>
        <end position="260"/>
    </location>
</feature>
<feature type="transmembrane region" description="Helical" evidence="4">
    <location>
        <begin position="208"/>
        <end position="235"/>
    </location>
</feature>
<feature type="transmembrane region" description="Helical" evidence="4">
    <location>
        <begin position="72"/>
        <end position="89"/>
    </location>
</feature>
<dbReference type="InterPro" id="IPR047769">
    <property type="entry name" value="MFS_ArsJ"/>
</dbReference>
<feature type="transmembrane region" description="Helical" evidence="4">
    <location>
        <begin position="308"/>
        <end position="333"/>
    </location>
</feature>
<dbReference type="OrthoDB" id="186809at2"/>
<evidence type="ECO:0000256" key="2">
    <source>
        <dbReference type="ARBA" id="ARBA00022989"/>
    </source>
</evidence>
<keyword evidence="6" id="KW-1185">Reference proteome</keyword>
<keyword evidence="2 4" id="KW-1133">Transmembrane helix</keyword>
<sequence>MNKDVKEYGLVTSAYWGFTLTDGALRMLVVLYFHQLGYSPLAVASLFLFYEFFGIVTNLFGGWLAARFGLKSTLFSGLFLQIVALILLAQTQWLGIAYVMALQAISGIAKDLNKMSAKTAIKQLVPADQSSRLFYWISVLTGSKNALKGLGFFLGGWLLHVVGYTGALYCLAGGLTLLTLLVGMNLTHTLQAKQYKAKFSEVFSTSPAVNWLSGARCFLFAARDVWFVVALPVFLTLEAGWSSQLVGAMMAAWVIIYGMMQSSTPKLLGFADHAPTGQHALYGAIALLLVLGAMILAAQVFFDWQMVALMGLMLFAVVFAVNSAIHSFLIVHYARSEGASMDVGFYYMANAGGRLLGTVLSGYLYQAAGFSATIYASFVLVLVCVFISVNLPKSAMSQGTD</sequence>
<feature type="transmembrane region" description="Helical" evidence="4">
    <location>
        <begin position="345"/>
        <end position="366"/>
    </location>
</feature>
<dbReference type="NCBIfam" id="NF033734">
    <property type="entry name" value="MFS_ArsJ"/>
    <property type="match status" value="1"/>
</dbReference>